<reference evidence="2 3" key="1">
    <citation type="submission" date="2016-08" db="EMBL/GenBank/DDBJ databases">
        <authorList>
            <person name="Seilhamer J.J."/>
        </authorList>
    </citation>
    <scope>NUCLEOTIDE SEQUENCE [LARGE SCALE GENOMIC DNA]</scope>
    <source>
        <strain evidence="2">ING2-E5A</strain>
    </source>
</reference>
<dbReference type="AlphaFoldDB" id="A0A1G4G8X7"/>
<proteinExistence type="predicted"/>
<sequence length="37" mass="4393">MGDIGSIIIIVIVFRVIFLVLSAWWRGDSRNDFRRDR</sequence>
<dbReference type="KEGG" id="pmuc:ING2E5A_2159"/>
<evidence type="ECO:0000313" key="3">
    <source>
        <dbReference type="Proteomes" id="UP000178485"/>
    </source>
</evidence>
<accession>A0A1G4G8X7</accession>
<organism evidence="2 3">
    <name type="scientific">Petrimonas mucosa</name>
    <dbReference type="NCBI Taxonomy" id="1642646"/>
    <lineage>
        <taxon>Bacteria</taxon>
        <taxon>Pseudomonadati</taxon>
        <taxon>Bacteroidota</taxon>
        <taxon>Bacteroidia</taxon>
        <taxon>Bacteroidales</taxon>
        <taxon>Dysgonomonadaceae</taxon>
        <taxon>Petrimonas</taxon>
    </lineage>
</organism>
<evidence type="ECO:0000256" key="1">
    <source>
        <dbReference type="SAM" id="Phobius"/>
    </source>
</evidence>
<protein>
    <submittedName>
        <fullName evidence="2">Uncharacterized protein</fullName>
    </submittedName>
</protein>
<keyword evidence="1" id="KW-0472">Membrane</keyword>
<evidence type="ECO:0000313" key="2">
    <source>
        <dbReference type="EMBL" id="SCM58972.1"/>
    </source>
</evidence>
<gene>
    <name evidence="2" type="ORF">ING2E5A_2159</name>
</gene>
<dbReference type="STRING" id="1642646.ING2E5A_2159"/>
<keyword evidence="1" id="KW-0812">Transmembrane</keyword>
<dbReference type="EMBL" id="LT608328">
    <property type="protein sequence ID" value="SCM58972.1"/>
    <property type="molecule type" value="Genomic_DNA"/>
</dbReference>
<keyword evidence="1" id="KW-1133">Transmembrane helix</keyword>
<dbReference type="Proteomes" id="UP000178485">
    <property type="component" value="Chromosome i"/>
</dbReference>
<feature type="transmembrane region" description="Helical" evidence="1">
    <location>
        <begin position="6"/>
        <end position="25"/>
    </location>
</feature>
<keyword evidence="3" id="KW-1185">Reference proteome</keyword>
<name>A0A1G4G8X7_9BACT</name>